<dbReference type="Proteomes" id="UP000245390">
    <property type="component" value="Unassembled WGS sequence"/>
</dbReference>
<dbReference type="OrthoDB" id="9814204at2"/>
<evidence type="ECO:0000313" key="3">
    <source>
        <dbReference type="EMBL" id="PWK54799.1"/>
    </source>
</evidence>
<feature type="domain" description="Beta-lactamase-related" evidence="2">
    <location>
        <begin position="44"/>
        <end position="311"/>
    </location>
</feature>
<accession>A0A316G1S3</accession>
<dbReference type="SUPFAM" id="SSF56601">
    <property type="entry name" value="beta-lactamase/transpeptidase-like"/>
    <property type="match status" value="1"/>
</dbReference>
<dbReference type="PANTHER" id="PTHR43283:SF7">
    <property type="entry name" value="BETA-LACTAMASE-RELATED DOMAIN-CONTAINING PROTEIN"/>
    <property type="match status" value="1"/>
</dbReference>
<dbReference type="InterPro" id="IPR006311">
    <property type="entry name" value="TAT_signal"/>
</dbReference>
<evidence type="ECO:0000259" key="2">
    <source>
        <dbReference type="Pfam" id="PF00144"/>
    </source>
</evidence>
<organism evidence="3 4">
    <name type="scientific">Silicimonas algicola</name>
    <dbReference type="NCBI Taxonomy" id="1826607"/>
    <lineage>
        <taxon>Bacteria</taxon>
        <taxon>Pseudomonadati</taxon>
        <taxon>Pseudomonadota</taxon>
        <taxon>Alphaproteobacteria</taxon>
        <taxon>Rhodobacterales</taxon>
        <taxon>Paracoccaceae</taxon>
    </lineage>
</organism>
<dbReference type="PROSITE" id="PS51318">
    <property type="entry name" value="TAT"/>
    <property type="match status" value="1"/>
</dbReference>
<feature type="chain" id="PRO_5016414209" evidence="1">
    <location>
        <begin position="24"/>
        <end position="330"/>
    </location>
</feature>
<keyword evidence="4" id="KW-1185">Reference proteome</keyword>
<gene>
    <name evidence="3" type="ORF">C8D95_11091</name>
</gene>
<name>A0A316G1S3_9RHOB</name>
<dbReference type="RefSeq" id="WP_109760673.1">
    <property type="nucleotide sequence ID" value="NZ_CP034588.1"/>
</dbReference>
<evidence type="ECO:0000256" key="1">
    <source>
        <dbReference type="SAM" id="SignalP"/>
    </source>
</evidence>
<dbReference type="InterPro" id="IPR012338">
    <property type="entry name" value="Beta-lactam/transpept-like"/>
</dbReference>
<dbReference type="InterPro" id="IPR001466">
    <property type="entry name" value="Beta-lactam-related"/>
</dbReference>
<dbReference type="KEGG" id="salo:EF888_00940"/>
<proteinExistence type="predicted"/>
<dbReference type="Gene3D" id="3.40.710.10">
    <property type="entry name" value="DD-peptidase/beta-lactamase superfamily"/>
    <property type="match status" value="1"/>
</dbReference>
<keyword evidence="1" id="KW-0732">Signal</keyword>
<protein>
    <submittedName>
        <fullName evidence="3">CubicO group peptidase (Beta-lactamase class C family)</fullName>
    </submittedName>
</protein>
<feature type="signal peptide" evidence="1">
    <location>
        <begin position="1"/>
        <end position="23"/>
    </location>
</feature>
<sequence>MIQRRRFLAVSTAAVAAPSFLRAQSDPFAEAVAAARTLQQLHTLLVVRDGETVVEETFGGPGPDGLANVKSVSKTIVATLLGAAIDKGEVPGVEASLGEVAPGLIPNEADPKVAEITLEDLVTLRAGLERTSGPNYGSWVNSRNWVANALSRPFVAEPGARMLYSTGSTHVLGAALAEASGRSLLELARDWIGEPLGIEIPAWTRDPQGFYLGGNEMALTPRAMARFGEAIRRGGAIDGVRIVSEEWVRRSLSPVTRSPFSGLGYGYGWFTGTHGGTDFALARGYGGQVICIAPAKALTVVITSDPTQPARSGGYFGDLLRLTGAIIDAA</sequence>
<dbReference type="PANTHER" id="PTHR43283">
    <property type="entry name" value="BETA-LACTAMASE-RELATED"/>
    <property type="match status" value="1"/>
</dbReference>
<evidence type="ECO:0000313" key="4">
    <source>
        <dbReference type="Proteomes" id="UP000245390"/>
    </source>
</evidence>
<comment type="caution">
    <text evidence="3">The sequence shown here is derived from an EMBL/GenBank/DDBJ whole genome shotgun (WGS) entry which is preliminary data.</text>
</comment>
<dbReference type="Pfam" id="PF00144">
    <property type="entry name" value="Beta-lactamase"/>
    <property type="match status" value="1"/>
</dbReference>
<dbReference type="EMBL" id="QGGV01000010">
    <property type="protein sequence ID" value="PWK54799.1"/>
    <property type="molecule type" value="Genomic_DNA"/>
</dbReference>
<dbReference type="AlphaFoldDB" id="A0A316G1S3"/>
<reference evidence="3 4" key="1">
    <citation type="submission" date="2018-05" db="EMBL/GenBank/DDBJ databases">
        <title>Genomic Encyclopedia of Type Strains, Phase IV (KMG-IV): sequencing the most valuable type-strain genomes for metagenomic binning, comparative biology and taxonomic classification.</title>
        <authorList>
            <person name="Goeker M."/>
        </authorList>
    </citation>
    <scope>NUCLEOTIDE SEQUENCE [LARGE SCALE GENOMIC DNA]</scope>
    <source>
        <strain evidence="3 4">DSM 103371</strain>
    </source>
</reference>
<dbReference type="InterPro" id="IPR050789">
    <property type="entry name" value="Diverse_Enzym_Activities"/>
</dbReference>